<comment type="caution">
    <text evidence="3">The sequence shown here is derived from an EMBL/GenBank/DDBJ whole genome shotgun (WGS) entry which is preliminary data.</text>
</comment>
<evidence type="ECO:0000256" key="1">
    <source>
        <dbReference type="SAM" id="MobiDB-lite"/>
    </source>
</evidence>
<evidence type="ECO:0000256" key="2">
    <source>
        <dbReference type="SAM" id="SignalP"/>
    </source>
</evidence>
<dbReference type="PANTHER" id="PTHR43737">
    <property type="entry name" value="BLL7424 PROTEIN"/>
    <property type="match status" value="1"/>
</dbReference>
<evidence type="ECO:0000313" key="3">
    <source>
        <dbReference type="EMBL" id="EGG28473.1"/>
    </source>
</evidence>
<sequence length="602" mass="67076">MLRLRLLLLASLVLLTACGGGGGGGASNPAPSSGTTNPPVTNTPEPEPTFFELAKDDAAIDGARFLTQASFGVTEATLMALRSDDYDYETWINDQLVAPQSQVLVALDDRVRAAGLNPLDKSNLELDWYKRNLLSDVLWETFVYGEDQLRQRMAFALSQIFVISDISDALFNDVRGVANYHDVLAKNALGNYRELLKDVTLNPMMGEYLSMVRNEKADPARNIRPDENYAREMMQLFTIGLVMLNDDGTVQLDDQGRNIPTYDQDIIKAFARVFTGWMYGDAPQWYWWEWLTSSEGRPMKAFEDFHDTDPKTLLNGQIVPGGQTARQDLDATLDNVFAHSNVAPFVSKQLIQRLVTSNPSPAYVARVAAVFNNNGQGVKGDLAAVAKAILLDPEARAPLDQQAPNFGKLKEPVLKFTALMRAFDVAAYQPLTVDGSVTRNTIRFFWPGFDYGQRPYGSPSVFNFYRPDYHPANAFESDATVAPEFQILNEKNITAASNWAGAIIFNSYDFLREGCEENLTFDNGVGCLYPDFAQEIELASDTDQLMAHLNLLLMSGQMSADTDAIVAEHIDTFDTVAEQERLYRVAEAVYLLWMSPEYAIQR</sequence>
<dbReference type="AlphaFoldDB" id="F3L5B2"/>
<evidence type="ECO:0000313" key="4">
    <source>
        <dbReference type="Proteomes" id="UP000005615"/>
    </source>
</evidence>
<keyword evidence="4" id="KW-1185">Reference proteome</keyword>
<dbReference type="EMBL" id="AEIG01000103">
    <property type="protein sequence ID" value="EGG28473.1"/>
    <property type="molecule type" value="Genomic_DNA"/>
</dbReference>
<dbReference type="Pfam" id="PF08811">
    <property type="entry name" value="DUF1800"/>
    <property type="match status" value="1"/>
</dbReference>
<dbReference type="STRING" id="2518989.IMCC3088_43"/>
<dbReference type="InterPro" id="IPR014917">
    <property type="entry name" value="DUF1800"/>
</dbReference>
<proteinExistence type="predicted"/>
<feature type="signal peptide" evidence="2">
    <location>
        <begin position="1"/>
        <end position="19"/>
    </location>
</feature>
<organism evidence="3 4">
    <name type="scientific">Aequoribacter fuscus</name>
    <dbReference type="NCBI Taxonomy" id="2518989"/>
    <lineage>
        <taxon>Bacteria</taxon>
        <taxon>Pseudomonadati</taxon>
        <taxon>Pseudomonadota</taxon>
        <taxon>Gammaproteobacteria</taxon>
        <taxon>Cellvibrionales</taxon>
        <taxon>Halieaceae</taxon>
        <taxon>Aequoribacter</taxon>
    </lineage>
</organism>
<keyword evidence="2" id="KW-0732">Signal</keyword>
<protein>
    <recommendedName>
        <fullName evidence="5">DUF1800 domain-containing protein</fullName>
    </recommendedName>
</protein>
<feature type="chain" id="PRO_5003298660" description="DUF1800 domain-containing protein" evidence="2">
    <location>
        <begin position="20"/>
        <end position="602"/>
    </location>
</feature>
<feature type="region of interest" description="Disordered" evidence="1">
    <location>
        <begin position="23"/>
        <end position="46"/>
    </location>
</feature>
<name>F3L5B2_9GAMM</name>
<dbReference type="RefSeq" id="WP_009577037.1">
    <property type="nucleotide sequence ID" value="NZ_AEIG01000103.1"/>
</dbReference>
<dbReference type="Proteomes" id="UP000005615">
    <property type="component" value="Unassembled WGS sequence"/>
</dbReference>
<feature type="compositionally biased region" description="Low complexity" evidence="1">
    <location>
        <begin position="35"/>
        <end position="44"/>
    </location>
</feature>
<evidence type="ECO:0008006" key="5">
    <source>
        <dbReference type="Google" id="ProtNLM"/>
    </source>
</evidence>
<dbReference type="eggNOG" id="COG5267">
    <property type="taxonomic scope" value="Bacteria"/>
</dbReference>
<reference evidence="3 4" key="1">
    <citation type="journal article" date="2011" name="J. Bacteriol.">
        <title>Genome sequence of strain IMCC3088, a proteorhodopsin-containing marine bacterium belonging to the OM60/NOR5 clade.</title>
        <authorList>
            <person name="Jang Y."/>
            <person name="Oh H.M."/>
            <person name="Kang I."/>
            <person name="Lee K."/>
            <person name="Yang S.J."/>
            <person name="Cho J.C."/>
        </authorList>
    </citation>
    <scope>NUCLEOTIDE SEQUENCE [LARGE SCALE GENOMIC DNA]</scope>
    <source>
        <strain evidence="3 4">IMCC3088</strain>
    </source>
</reference>
<dbReference type="PANTHER" id="PTHR43737:SF1">
    <property type="entry name" value="DUF1501 DOMAIN-CONTAINING PROTEIN"/>
    <property type="match status" value="1"/>
</dbReference>
<dbReference type="PROSITE" id="PS51257">
    <property type="entry name" value="PROKAR_LIPOPROTEIN"/>
    <property type="match status" value="1"/>
</dbReference>
<accession>F3L5B2</accession>
<gene>
    <name evidence="3" type="ORF">IMCC3088_43</name>
</gene>